<reference evidence="2" key="1">
    <citation type="submission" date="2019-12" db="EMBL/GenBank/DDBJ databases">
        <title>An insight into the sialome of adult female Ixodes ricinus ticks feeding for 6 days.</title>
        <authorList>
            <person name="Perner J."/>
            <person name="Ribeiro J.M.C."/>
        </authorList>
    </citation>
    <scope>NUCLEOTIDE SEQUENCE</scope>
    <source>
        <strain evidence="2">Semi-engorged</strain>
        <tissue evidence="2">Salivary glands</tissue>
    </source>
</reference>
<dbReference type="AlphaFoldDB" id="A0A6B0UI96"/>
<accession>A0A6B0UI96</accession>
<sequence length="108" mass="11397">MSECLSTQLKKILTLALMTFCSTSSSWETFWAPRDTGSTTATTSWAGSSGCDAGIFRTLFSSPNDNTECLDLVCMCDSRTQAVFMASSLSSSEGSAPSSAITSLILVP</sequence>
<proteinExistence type="predicted"/>
<feature type="signal peptide" evidence="1">
    <location>
        <begin position="1"/>
        <end position="25"/>
    </location>
</feature>
<protein>
    <submittedName>
        <fullName evidence="2">Putative secreted protein</fullName>
    </submittedName>
</protein>
<dbReference type="EMBL" id="GIFC01007353">
    <property type="protein sequence ID" value="MXU89436.1"/>
    <property type="molecule type" value="Transcribed_RNA"/>
</dbReference>
<name>A0A6B0UI96_IXORI</name>
<evidence type="ECO:0000256" key="1">
    <source>
        <dbReference type="SAM" id="SignalP"/>
    </source>
</evidence>
<feature type="chain" id="PRO_5025359343" evidence="1">
    <location>
        <begin position="26"/>
        <end position="108"/>
    </location>
</feature>
<keyword evidence="1" id="KW-0732">Signal</keyword>
<organism evidence="2">
    <name type="scientific">Ixodes ricinus</name>
    <name type="common">Common tick</name>
    <name type="synonym">Acarus ricinus</name>
    <dbReference type="NCBI Taxonomy" id="34613"/>
    <lineage>
        <taxon>Eukaryota</taxon>
        <taxon>Metazoa</taxon>
        <taxon>Ecdysozoa</taxon>
        <taxon>Arthropoda</taxon>
        <taxon>Chelicerata</taxon>
        <taxon>Arachnida</taxon>
        <taxon>Acari</taxon>
        <taxon>Parasitiformes</taxon>
        <taxon>Ixodida</taxon>
        <taxon>Ixodoidea</taxon>
        <taxon>Ixodidae</taxon>
        <taxon>Ixodinae</taxon>
        <taxon>Ixodes</taxon>
    </lineage>
</organism>
<evidence type="ECO:0000313" key="2">
    <source>
        <dbReference type="EMBL" id="MXU89436.1"/>
    </source>
</evidence>